<name>A0A5N5Q750_9AGAM</name>
<keyword evidence="3" id="KW-0547">Nucleotide-binding</keyword>
<keyword evidence="3" id="KW-0347">Helicase</keyword>
<dbReference type="Pfam" id="PF00270">
    <property type="entry name" value="DEAD"/>
    <property type="match status" value="1"/>
</dbReference>
<dbReference type="GO" id="GO:0000724">
    <property type="term" value="P:double-strand break repair via homologous recombination"/>
    <property type="evidence" value="ECO:0007669"/>
    <property type="project" value="TreeGrafter"/>
</dbReference>
<dbReference type="SUPFAM" id="SSF52540">
    <property type="entry name" value="P-loop containing nucleoside triphosphate hydrolases"/>
    <property type="match status" value="1"/>
</dbReference>
<dbReference type="OrthoDB" id="2507344at2759"/>
<dbReference type="GO" id="GO:0005524">
    <property type="term" value="F:ATP binding"/>
    <property type="evidence" value="ECO:0007669"/>
    <property type="project" value="InterPro"/>
</dbReference>
<evidence type="ECO:0000259" key="2">
    <source>
        <dbReference type="PROSITE" id="PS51192"/>
    </source>
</evidence>
<dbReference type="GO" id="GO:0003676">
    <property type="term" value="F:nucleic acid binding"/>
    <property type="evidence" value="ECO:0007669"/>
    <property type="project" value="InterPro"/>
</dbReference>
<dbReference type="Gene3D" id="3.40.50.300">
    <property type="entry name" value="P-loop containing nucleotide triphosphate hydrolases"/>
    <property type="match status" value="1"/>
</dbReference>
<dbReference type="GO" id="GO:0005694">
    <property type="term" value="C:chromosome"/>
    <property type="evidence" value="ECO:0007669"/>
    <property type="project" value="TreeGrafter"/>
</dbReference>
<evidence type="ECO:0000313" key="4">
    <source>
        <dbReference type="Proteomes" id="UP000383932"/>
    </source>
</evidence>
<reference evidence="3 4" key="1">
    <citation type="journal article" date="2019" name="Fungal Biol. Biotechnol.">
        <title>Draft genome sequence of fastidious pathogen Ceratobasidium theobromae, which causes vascular-streak dieback in Theobroma cacao.</title>
        <authorList>
            <person name="Ali S.S."/>
            <person name="Asman A."/>
            <person name="Shao J."/>
            <person name="Firmansyah A.P."/>
            <person name="Susilo A.W."/>
            <person name="Rosmana A."/>
            <person name="McMahon P."/>
            <person name="Junaid M."/>
            <person name="Guest D."/>
            <person name="Kheng T.Y."/>
            <person name="Meinhardt L.W."/>
            <person name="Bailey B.A."/>
        </authorList>
    </citation>
    <scope>NUCLEOTIDE SEQUENCE [LARGE SCALE GENOMIC DNA]</scope>
    <source>
        <strain evidence="3 4">CT2</strain>
    </source>
</reference>
<dbReference type="GO" id="GO:0005737">
    <property type="term" value="C:cytoplasm"/>
    <property type="evidence" value="ECO:0007669"/>
    <property type="project" value="TreeGrafter"/>
</dbReference>
<organism evidence="3 4">
    <name type="scientific">Ceratobasidium theobromae</name>
    <dbReference type="NCBI Taxonomy" id="1582974"/>
    <lineage>
        <taxon>Eukaryota</taxon>
        <taxon>Fungi</taxon>
        <taxon>Dikarya</taxon>
        <taxon>Basidiomycota</taxon>
        <taxon>Agaricomycotina</taxon>
        <taxon>Agaricomycetes</taxon>
        <taxon>Cantharellales</taxon>
        <taxon>Ceratobasidiaceae</taxon>
        <taxon>Ceratobasidium</taxon>
    </lineage>
</organism>
<dbReference type="PROSITE" id="PS51192">
    <property type="entry name" value="HELICASE_ATP_BIND_1"/>
    <property type="match status" value="1"/>
</dbReference>
<accession>A0A5N5Q750</accession>
<dbReference type="EMBL" id="SSOP01000924">
    <property type="protein sequence ID" value="KAB5587620.1"/>
    <property type="molecule type" value="Genomic_DNA"/>
</dbReference>
<dbReference type="PANTHER" id="PTHR13710">
    <property type="entry name" value="DNA HELICASE RECQ FAMILY MEMBER"/>
    <property type="match status" value="1"/>
</dbReference>
<evidence type="ECO:0000313" key="3">
    <source>
        <dbReference type="EMBL" id="KAB5587620.1"/>
    </source>
</evidence>
<gene>
    <name evidence="3" type="ORF">CTheo_8941</name>
</gene>
<dbReference type="GO" id="GO:0009378">
    <property type="term" value="F:four-way junction helicase activity"/>
    <property type="evidence" value="ECO:0007669"/>
    <property type="project" value="TreeGrafter"/>
</dbReference>
<sequence>MVTTMAGGQPARGVETCLMKLFNLIGRPRAVYYYKPGILVFVLMYSKTTSMTGHDRLVAHAVPWRIGRLFLIVMSLARPLSGILVERIKGPSGRAIQETSVFPLRGVEMTSKDLSDLIKEFFRRNFGVNIGILNFRHLIIAFQRKKMAEAFAPIQRTIAVVDAQAGHSSETAMEHYALDASEMHMFTTSTVFKHVACSLRWCQILFPTDILTAQEKLSAAGASDNGRVGSDGSSEAHLTSQVVIPEEQMVRTFVQAVQSSNLVQQLADEFTRSLSGVLATRTAQRAQTTIPPAGPIAVQPRYLIMLQQYTCNTSATWTCSAQAKALSHILERATSLVVVLPTSAGKSLLFGSLPLLEAGITVVVFPLRALMVDQIAASEKRQEALVRLGEAYGRDLTIQPWGRNVNESGLYAVSAETIETSWFKSWLDEQIYGRKLNRVVIDEAHLVVTTASYREAMKGFAYLNSKKIPIICLTGTLPPRLEQPLCDALGGVSFRMIREATQRANIAYNIATFGSQSQAEFALISHVQRYEKELSVGEGILVMCRSWSDVERLGDSLEALKYSRQVGERD</sequence>
<dbReference type="GO" id="GO:0043138">
    <property type="term" value="F:3'-5' DNA helicase activity"/>
    <property type="evidence" value="ECO:0007669"/>
    <property type="project" value="TreeGrafter"/>
</dbReference>
<dbReference type="InterPro" id="IPR011545">
    <property type="entry name" value="DEAD/DEAH_box_helicase_dom"/>
</dbReference>
<proteinExistence type="inferred from homology"/>
<evidence type="ECO:0000256" key="1">
    <source>
        <dbReference type="ARBA" id="ARBA00005446"/>
    </source>
</evidence>
<dbReference type="SMART" id="SM00487">
    <property type="entry name" value="DEXDc"/>
    <property type="match status" value="1"/>
</dbReference>
<dbReference type="Proteomes" id="UP000383932">
    <property type="component" value="Unassembled WGS sequence"/>
</dbReference>
<keyword evidence="3" id="KW-0378">Hydrolase</keyword>
<protein>
    <submittedName>
        <fullName evidence="3">ATP-dependent DNA helicase tlh1</fullName>
    </submittedName>
</protein>
<dbReference type="PANTHER" id="PTHR13710:SF154">
    <property type="entry name" value="RECQ HELICASE, PUTATIVE (AFU_ORTHOLOGUE AFUA_6G14720)-RELATED"/>
    <property type="match status" value="1"/>
</dbReference>
<feature type="domain" description="Helicase ATP-binding" evidence="2">
    <location>
        <begin position="327"/>
        <end position="495"/>
    </location>
</feature>
<comment type="caution">
    <text evidence="3">The sequence shown here is derived from an EMBL/GenBank/DDBJ whole genome shotgun (WGS) entry which is preliminary data.</text>
</comment>
<comment type="similarity">
    <text evidence="1">Belongs to the helicase family. RecQ subfamily.</text>
</comment>
<dbReference type="InterPro" id="IPR027417">
    <property type="entry name" value="P-loop_NTPase"/>
</dbReference>
<dbReference type="AlphaFoldDB" id="A0A5N5Q750"/>
<keyword evidence="4" id="KW-1185">Reference proteome</keyword>
<keyword evidence="3" id="KW-0067">ATP-binding</keyword>
<dbReference type="InterPro" id="IPR014001">
    <property type="entry name" value="Helicase_ATP-bd"/>
</dbReference>